<dbReference type="GO" id="GO:0016405">
    <property type="term" value="F:CoA-ligase activity"/>
    <property type="evidence" value="ECO:0007669"/>
    <property type="project" value="TreeGrafter"/>
</dbReference>
<comment type="caution">
    <text evidence="4">The sequence shown here is derived from an EMBL/GenBank/DDBJ whole genome shotgun (WGS) entry which is preliminary data.</text>
</comment>
<organism evidence="4 5">
    <name type="scientific">Aphanomyces euteiches</name>
    <dbReference type="NCBI Taxonomy" id="100861"/>
    <lineage>
        <taxon>Eukaryota</taxon>
        <taxon>Sar</taxon>
        <taxon>Stramenopiles</taxon>
        <taxon>Oomycota</taxon>
        <taxon>Saprolegniomycetes</taxon>
        <taxon>Saprolegniales</taxon>
        <taxon>Verrucalvaceae</taxon>
        <taxon>Aphanomyces</taxon>
    </lineage>
</organism>
<dbReference type="InterPro" id="IPR000873">
    <property type="entry name" value="AMP-dep_synth/lig_dom"/>
</dbReference>
<protein>
    <recommendedName>
        <fullName evidence="6">AMP-dependent synthetase/ligase domain-containing protein</fullName>
    </recommendedName>
</protein>
<reference evidence="4 5" key="1">
    <citation type="submission" date="2019-07" db="EMBL/GenBank/DDBJ databases">
        <title>Genomics analysis of Aphanomyces spp. identifies a new class of oomycete effector associated with host adaptation.</title>
        <authorList>
            <person name="Gaulin E."/>
        </authorList>
    </citation>
    <scope>NUCLEOTIDE SEQUENCE [LARGE SCALE GENOMIC DNA]</scope>
    <source>
        <strain evidence="4 5">ATCC 201684</strain>
    </source>
</reference>
<keyword evidence="1" id="KW-1133">Transmembrane helix</keyword>
<evidence type="ECO:0000313" key="4">
    <source>
        <dbReference type="EMBL" id="KAF0730954.1"/>
    </source>
</evidence>
<feature type="domain" description="AMP-binding enzyme C-terminal" evidence="3">
    <location>
        <begin position="456"/>
        <end position="535"/>
    </location>
</feature>
<dbReference type="InterPro" id="IPR042099">
    <property type="entry name" value="ANL_N_sf"/>
</dbReference>
<dbReference type="SUPFAM" id="SSF56801">
    <property type="entry name" value="Acetyl-CoA synthetase-like"/>
    <property type="match status" value="1"/>
</dbReference>
<dbReference type="InterPro" id="IPR025110">
    <property type="entry name" value="AMP-bd_C"/>
</dbReference>
<dbReference type="PANTHER" id="PTHR24096">
    <property type="entry name" value="LONG-CHAIN-FATTY-ACID--COA LIGASE"/>
    <property type="match status" value="1"/>
</dbReference>
<dbReference type="InterPro" id="IPR045851">
    <property type="entry name" value="AMP-bd_C_sf"/>
</dbReference>
<dbReference type="AlphaFoldDB" id="A0A6G0WTY8"/>
<dbReference type="Pfam" id="PF00501">
    <property type="entry name" value="AMP-binding"/>
    <property type="match status" value="1"/>
</dbReference>
<dbReference type="Proteomes" id="UP000481153">
    <property type="component" value="Unassembled WGS sequence"/>
</dbReference>
<name>A0A6G0WTY8_9STRA</name>
<dbReference type="Pfam" id="PF13193">
    <property type="entry name" value="AMP-binding_C"/>
    <property type="match status" value="1"/>
</dbReference>
<keyword evidence="1" id="KW-0812">Transmembrane</keyword>
<evidence type="ECO:0000259" key="3">
    <source>
        <dbReference type="Pfam" id="PF13193"/>
    </source>
</evidence>
<keyword evidence="1" id="KW-0472">Membrane</keyword>
<evidence type="ECO:0000259" key="2">
    <source>
        <dbReference type="Pfam" id="PF00501"/>
    </source>
</evidence>
<keyword evidence="5" id="KW-1185">Reference proteome</keyword>
<gene>
    <name evidence="4" type="ORF">Ae201684_011716</name>
</gene>
<proteinExistence type="predicted"/>
<evidence type="ECO:0000313" key="5">
    <source>
        <dbReference type="Proteomes" id="UP000481153"/>
    </source>
</evidence>
<dbReference type="Gene3D" id="3.40.50.12780">
    <property type="entry name" value="N-terminal domain of ligase-like"/>
    <property type="match status" value="1"/>
</dbReference>
<feature type="transmembrane region" description="Helical" evidence="1">
    <location>
        <begin position="108"/>
        <end position="129"/>
    </location>
</feature>
<dbReference type="EMBL" id="VJMJ01000148">
    <property type="protein sequence ID" value="KAF0730954.1"/>
    <property type="molecule type" value="Genomic_DNA"/>
</dbReference>
<dbReference type="Gene3D" id="3.30.300.30">
    <property type="match status" value="1"/>
</dbReference>
<evidence type="ECO:0000256" key="1">
    <source>
        <dbReference type="SAM" id="Phobius"/>
    </source>
</evidence>
<feature type="domain" description="AMP-dependent synthetase/ligase" evidence="2">
    <location>
        <begin position="218"/>
        <end position="404"/>
    </location>
</feature>
<evidence type="ECO:0008006" key="6">
    <source>
        <dbReference type="Google" id="ProtNLM"/>
    </source>
</evidence>
<dbReference type="VEuPathDB" id="FungiDB:AeMF1_009306"/>
<accession>A0A6G0WTY8</accession>
<sequence length="554" mass="58419">MSHPHDLDDLVQLSLADGGPSTPVDAAAIDAIDKPSLVASFNMASYILQFTRVHGPNCSAMDCRSGEVVAHDRLVYSVGAIADGLKHRGFGVSDVMLMLATKSSLRSFLVVLAVWTLGGSVTLVGSPLIPRSSIMATWACIDDNGQIPASTALPRLHTFSLDKDVAGDLSYAELSSLPSFNPIKQAHLTHPSQLALTIHGSDMATLEPRVSSYAHDDLLVAMESAVASSMNFHGETILSLLPLHSPEALTFVWFPCLYFGSSLHLLEAPPTTATDLAKALRAAKPSVLVTTTTRLPDVCKVHDALACLNQVVCIGASVPSLPRTLRALATLSSKWKPEMKFRRGFGSTTTAGVATLSDALSFPIPPTHVRAMGSALASVLVSVRSLTTGEALGPKQVGELCLSSKIAPGSDGGGSRGDCTLLTHAMVYTDASGQVHGIGSKDGIVNLGTESTTTLELEEVLASHPLVDDAAVLIEKTDPAAPPQLVGFVQLASTAQTYLEDALRSVAIFATKQIPPSKHIHGLVAVREIPRSADGQPFRRQVAEESNRLSEIVT</sequence>